<name>A0ACC0WKJ6_9STRA</name>
<reference evidence="1 2" key="1">
    <citation type="journal article" date="2022" name="bioRxiv">
        <title>The genome of the oomycete Peronosclerospora sorghi, a cosmopolitan pathogen of maize and sorghum, is inflated with dispersed pseudogenes.</title>
        <authorList>
            <person name="Fletcher K."/>
            <person name="Martin F."/>
            <person name="Isakeit T."/>
            <person name="Cavanaugh K."/>
            <person name="Magill C."/>
            <person name="Michelmore R."/>
        </authorList>
    </citation>
    <scope>NUCLEOTIDE SEQUENCE [LARGE SCALE GENOMIC DNA]</scope>
    <source>
        <strain evidence="1">P6</strain>
    </source>
</reference>
<protein>
    <submittedName>
        <fullName evidence="1">Uncharacterized protein</fullName>
    </submittedName>
</protein>
<proteinExistence type="predicted"/>
<evidence type="ECO:0000313" key="2">
    <source>
        <dbReference type="Proteomes" id="UP001163321"/>
    </source>
</evidence>
<accession>A0ACC0WKJ6</accession>
<evidence type="ECO:0000313" key="1">
    <source>
        <dbReference type="EMBL" id="KAI9919374.1"/>
    </source>
</evidence>
<comment type="caution">
    <text evidence="1">The sequence shown here is derived from an EMBL/GenBank/DDBJ whole genome shotgun (WGS) entry which is preliminary data.</text>
</comment>
<sequence length="169" mass="19666">MNGNVFTPSSIFTSTPLPTSTDTTTSRKRPSLIIDPVRKKSRKSRRVYDFKFEFLAQFFHMPQKQAAKALNVSVITIKRNCKRYGFRWPYRASKYIAGKKFVLSERGRAFHDLPLDCLRAETDVREPQTYLLEESECNTDTESVEEDERAKKKDFCQILFSLHKIPICS</sequence>
<organism evidence="1 2">
    <name type="scientific">Peronosclerospora sorghi</name>
    <dbReference type="NCBI Taxonomy" id="230839"/>
    <lineage>
        <taxon>Eukaryota</taxon>
        <taxon>Sar</taxon>
        <taxon>Stramenopiles</taxon>
        <taxon>Oomycota</taxon>
        <taxon>Peronosporomycetes</taxon>
        <taxon>Peronosporales</taxon>
        <taxon>Peronosporaceae</taxon>
        <taxon>Peronosclerospora</taxon>
    </lineage>
</organism>
<keyword evidence="2" id="KW-1185">Reference proteome</keyword>
<gene>
    <name evidence="1" type="ORF">PsorP6_017261</name>
</gene>
<dbReference type="EMBL" id="CM047590">
    <property type="protein sequence ID" value="KAI9919374.1"/>
    <property type="molecule type" value="Genomic_DNA"/>
</dbReference>
<dbReference type="Proteomes" id="UP001163321">
    <property type="component" value="Chromosome 11"/>
</dbReference>